<evidence type="ECO:0000256" key="1">
    <source>
        <dbReference type="SAM" id="Phobius"/>
    </source>
</evidence>
<dbReference type="EMBL" id="NXNG01000001">
    <property type="protein sequence ID" value="PWT26638.1"/>
    <property type="molecule type" value="Genomic_DNA"/>
</dbReference>
<gene>
    <name evidence="2" type="ORF">CPT75_05605</name>
</gene>
<feature type="transmembrane region" description="Helical" evidence="1">
    <location>
        <begin position="7"/>
        <end position="26"/>
    </location>
</feature>
<organism evidence="2 3">
    <name type="scientific">Butyrivibrio fibrisolvens</name>
    <dbReference type="NCBI Taxonomy" id="831"/>
    <lineage>
        <taxon>Bacteria</taxon>
        <taxon>Bacillati</taxon>
        <taxon>Bacillota</taxon>
        <taxon>Clostridia</taxon>
        <taxon>Lachnospirales</taxon>
        <taxon>Lachnospiraceae</taxon>
        <taxon>Butyrivibrio</taxon>
    </lineage>
</organism>
<feature type="transmembrane region" description="Helical" evidence="1">
    <location>
        <begin position="32"/>
        <end position="51"/>
    </location>
</feature>
<dbReference type="Proteomes" id="UP000245488">
    <property type="component" value="Chromosome"/>
</dbReference>
<keyword evidence="1" id="KW-1133">Transmembrane helix</keyword>
<keyword evidence="1" id="KW-0472">Membrane</keyword>
<sequence>MKKKKIIIFVFMSILQIIMILFLAYVCWSGGRYFLSIALLITTIMEQFYIITRIRSSKKSSSKEK</sequence>
<accession>A0A317FY50</accession>
<name>A0A317FY50_BUTFI</name>
<proteinExistence type="predicted"/>
<protein>
    <submittedName>
        <fullName evidence="2">Uncharacterized protein</fullName>
    </submittedName>
</protein>
<evidence type="ECO:0000313" key="3">
    <source>
        <dbReference type="Proteomes" id="UP000245488"/>
    </source>
</evidence>
<dbReference type="AlphaFoldDB" id="A0A317FY50"/>
<comment type="caution">
    <text evidence="2">The sequence shown here is derived from an EMBL/GenBank/DDBJ whole genome shotgun (WGS) entry which is preliminary data.</text>
</comment>
<reference evidence="2 3" key="1">
    <citation type="submission" date="2017-09" db="EMBL/GenBank/DDBJ databases">
        <title>High-quality draft genome sequence of Butyrivibrio fibrisolvens INBov1, isolated from cow rumen.</title>
        <authorList>
            <person name="Rodriguez Hernaez J."/>
            <person name="Rivarola M."/>
            <person name="Paniego N."/>
            <person name="Cravero S."/>
            <person name="Ceron Cucchi M."/>
            <person name="Martinez M.C."/>
        </authorList>
    </citation>
    <scope>NUCLEOTIDE SEQUENCE [LARGE SCALE GENOMIC DNA]</scope>
    <source>
        <strain evidence="2 3">INBov1</strain>
    </source>
</reference>
<evidence type="ECO:0000313" key="2">
    <source>
        <dbReference type="EMBL" id="PWT26638.1"/>
    </source>
</evidence>
<keyword evidence="3" id="KW-1185">Reference proteome</keyword>
<keyword evidence="1" id="KW-0812">Transmembrane</keyword>